<evidence type="ECO:0000256" key="6">
    <source>
        <dbReference type="ARBA" id="ARBA00022840"/>
    </source>
</evidence>
<name>A0ABZ1FGR8_9ACTN</name>
<dbReference type="Gene3D" id="3.30.200.20">
    <property type="entry name" value="Phosphorylase Kinase, domain 1"/>
    <property type="match status" value="1"/>
</dbReference>
<dbReference type="EC" id="2.7.11.1" evidence="2"/>
<dbReference type="PROSITE" id="PS00107">
    <property type="entry name" value="PROTEIN_KINASE_ATP"/>
    <property type="match status" value="1"/>
</dbReference>
<evidence type="ECO:0000256" key="1">
    <source>
        <dbReference type="ARBA" id="ARBA00010886"/>
    </source>
</evidence>
<reference evidence="10 11" key="1">
    <citation type="submission" date="2022-10" db="EMBL/GenBank/DDBJ databases">
        <title>The complete genomes of actinobacterial strains from the NBC collection.</title>
        <authorList>
            <person name="Joergensen T.S."/>
            <person name="Alvarez Arevalo M."/>
            <person name="Sterndorff E.B."/>
            <person name="Faurdal D."/>
            <person name="Vuksanovic O."/>
            <person name="Mourched A.-S."/>
            <person name="Charusanti P."/>
            <person name="Shaw S."/>
            <person name="Blin K."/>
            <person name="Weber T."/>
        </authorList>
    </citation>
    <scope>NUCLEOTIDE SEQUENCE [LARGE SCALE GENOMIC DNA]</scope>
    <source>
        <strain evidence="10 11">NBC 01774</strain>
    </source>
</reference>
<dbReference type="InterPro" id="IPR050660">
    <property type="entry name" value="NEK_Ser/Thr_kinase"/>
</dbReference>
<evidence type="ECO:0000256" key="2">
    <source>
        <dbReference type="ARBA" id="ARBA00012513"/>
    </source>
</evidence>
<dbReference type="SUPFAM" id="SSF56112">
    <property type="entry name" value="Protein kinase-like (PK-like)"/>
    <property type="match status" value="1"/>
</dbReference>
<evidence type="ECO:0000313" key="11">
    <source>
        <dbReference type="Proteomes" id="UP001344251"/>
    </source>
</evidence>
<accession>A0ABZ1FGR8</accession>
<feature type="compositionally biased region" description="Basic and acidic residues" evidence="8">
    <location>
        <begin position="412"/>
        <end position="442"/>
    </location>
</feature>
<dbReference type="PROSITE" id="PS00108">
    <property type="entry name" value="PROTEIN_KINASE_ST"/>
    <property type="match status" value="1"/>
</dbReference>
<evidence type="ECO:0000313" key="10">
    <source>
        <dbReference type="EMBL" id="WSB69569.1"/>
    </source>
</evidence>
<feature type="region of interest" description="Disordered" evidence="8">
    <location>
        <begin position="516"/>
        <end position="591"/>
    </location>
</feature>
<feature type="region of interest" description="Disordered" evidence="8">
    <location>
        <begin position="304"/>
        <end position="368"/>
    </location>
</feature>
<feature type="domain" description="Protein kinase" evidence="9">
    <location>
        <begin position="20"/>
        <end position="268"/>
    </location>
</feature>
<feature type="compositionally biased region" description="Low complexity" evidence="8">
    <location>
        <begin position="516"/>
        <end position="538"/>
    </location>
</feature>
<keyword evidence="3" id="KW-0808">Transferase</keyword>
<evidence type="ECO:0000259" key="9">
    <source>
        <dbReference type="PROSITE" id="PS50011"/>
    </source>
</evidence>
<dbReference type="Proteomes" id="UP001344251">
    <property type="component" value="Chromosome"/>
</dbReference>
<keyword evidence="5 10" id="KW-0418">Kinase</keyword>
<feature type="compositionally biased region" description="Low complexity" evidence="8">
    <location>
        <begin position="559"/>
        <end position="591"/>
    </location>
</feature>
<organism evidence="10 11">
    <name type="scientific">Streptomyces decoyicus</name>
    <dbReference type="NCBI Taxonomy" id="249567"/>
    <lineage>
        <taxon>Bacteria</taxon>
        <taxon>Bacillati</taxon>
        <taxon>Actinomycetota</taxon>
        <taxon>Actinomycetes</taxon>
        <taxon>Kitasatosporales</taxon>
        <taxon>Streptomycetaceae</taxon>
        <taxon>Streptomyces</taxon>
    </lineage>
</organism>
<comment type="similarity">
    <text evidence="1">Belongs to the protein kinase superfamily. NEK Ser/Thr protein kinase family. NIMA subfamily.</text>
</comment>
<feature type="binding site" evidence="7">
    <location>
        <position position="49"/>
    </location>
    <ligand>
        <name>ATP</name>
        <dbReference type="ChEBI" id="CHEBI:30616"/>
    </ligand>
</feature>
<dbReference type="RefSeq" id="WP_326619091.1">
    <property type="nucleotide sequence ID" value="NZ_CP109106.1"/>
</dbReference>
<proteinExistence type="inferred from homology"/>
<keyword evidence="4 7" id="KW-0547">Nucleotide-binding</keyword>
<feature type="compositionally biased region" description="Basic and acidic residues" evidence="8">
    <location>
        <begin position="304"/>
        <end position="316"/>
    </location>
</feature>
<dbReference type="PROSITE" id="PS50011">
    <property type="entry name" value="PROTEIN_KINASE_DOM"/>
    <property type="match status" value="1"/>
</dbReference>
<feature type="compositionally biased region" description="Basic and acidic residues" evidence="8">
    <location>
        <begin position="331"/>
        <end position="368"/>
    </location>
</feature>
<dbReference type="CDD" id="cd14014">
    <property type="entry name" value="STKc_PknB_like"/>
    <property type="match status" value="1"/>
</dbReference>
<dbReference type="Pfam" id="PF00069">
    <property type="entry name" value="Pkinase"/>
    <property type="match status" value="1"/>
</dbReference>
<gene>
    <name evidence="10" type="ORF">OG863_17330</name>
</gene>
<evidence type="ECO:0000256" key="3">
    <source>
        <dbReference type="ARBA" id="ARBA00022679"/>
    </source>
</evidence>
<feature type="compositionally biased region" description="Low complexity" evidence="8">
    <location>
        <begin position="443"/>
        <end position="484"/>
    </location>
</feature>
<evidence type="ECO:0000256" key="7">
    <source>
        <dbReference type="PROSITE-ProRule" id="PRU10141"/>
    </source>
</evidence>
<keyword evidence="11" id="KW-1185">Reference proteome</keyword>
<dbReference type="CDD" id="cd22249">
    <property type="entry name" value="UDM1_RNF168_RNF169-like"/>
    <property type="match status" value="1"/>
</dbReference>
<dbReference type="InterPro" id="IPR017441">
    <property type="entry name" value="Protein_kinase_ATP_BS"/>
</dbReference>
<evidence type="ECO:0000256" key="8">
    <source>
        <dbReference type="SAM" id="MobiDB-lite"/>
    </source>
</evidence>
<dbReference type="EMBL" id="CP109106">
    <property type="protein sequence ID" value="WSB69569.1"/>
    <property type="molecule type" value="Genomic_DNA"/>
</dbReference>
<dbReference type="Gene3D" id="1.10.510.10">
    <property type="entry name" value="Transferase(Phosphotransferase) domain 1"/>
    <property type="match status" value="1"/>
</dbReference>
<dbReference type="PANTHER" id="PTHR43671:SF13">
    <property type="entry name" value="SERINE_THREONINE-PROTEIN KINASE NEK2"/>
    <property type="match status" value="1"/>
</dbReference>
<dbReference type="InterPro" id="IPR008271">
    <property type="entry name" value="Ser/Thr_kinase_AS"/>
</dbReference>
<protein>
    <recommendedName>
        <fullName evidence="2">non-specific serine/threonine protein kinase</fullName>
        <ecNumber evidence="2">2.7.11.1</ecNumber>
    </recommendedName>
</protein>
<feature type="compositionally biased region" description="Basic and acidic residues" evidence="8">
    <location>
        <begin position="390"/>
        <end position="404"/>
    </location>
</feature>
<dbReference type="GO" id="GO:0016301">
    <property type="term" value="F:kinase activity"/>
    <property type="evidence" value="ECO:0007669"/>
    <property type="project" value="UniProtKB-KW"/>
</dbReference>
<evidence type="ECO:0000256" key="5">
    <source>
        <dbReference type="ARBA" id="ARBA00022777"/>
    </source>
</evidence>
<sequence>MTGMGMKPLSGDDPQRLGVYRLLGQLGSGGMGRIYLARSTVDGSLAAVKTLLAEGVVSDTDRRRFAREVTLARRIDSAYTARVRDSDPDAERPWMAIEYIPAPALSELVRSAGRLPGSAVRWIAAGTAKALVLLHDAGIVHRDVKPQNILLPLAGPRLIDFGISHANDITRTSLTLGTIAFTSPEQARAEPSTTASDVYSLGATLFHLAVGRPPYPETADTIRLLTLVQRGELDLTGLPKELAPLIRPCLASDPDERPEPADVLRQFLEELDRAPTSQRGERWLPPRWTALIEAYEARGRALREGGEGLTVDERTRPVPPPGPTRLYTAERAAHEEAARRKEEAERAARRKQEEERAARRKQEELAARRKQEERARAEWEREAREAQERKAREARERKAEENRRQAAARARATAENEKKQRRAREERERKKRAEQARQEQRVRASGQTGAASSSRSSPSSSRTASAPQTGKAATSRPSSAARPAAQSADSSAGCFWGVIAVIALVVVIWKPWDGSDTGGSTSSGTSSGSSSSSSSGTYTSGGTGSTPTTGTYTSGGLGSAPTRGTSTTGGTTAAPTTSAPTTAVSRTPSAADRAFTSVRTGDCLDAYQNGYGSWSRTAPQQVGCGAADAYLRVLRVTRSGGGCPSGGGRGSWWHTGEDYAFTNLCVERQFRRGQCFLAKSASGRPGPANLLTAWSCSAGRVPSEFSYIMQVTAVLPTSAGTNACPGEPGRYRYSWNVYDGRTMICAKVA</sequence>
<dbReference type="PANTHER" id="PTHR43671">
    <property type="entry name" value="SERINE/THREONINE-PROTEIN KINASE NEK"/>
    <property type="match status" value="1"/>
</dbReference>
<feature type="region of interest" description="Disordered" evidence="8">
    <location>
        <begin position="390"/>
        <end position="484"/>
    </location>
</feature>
<dbReference type="InterPro" id="IPR000719">
    <property type="entry name" value="Prot_kinase_dom"/>
</dbReference>
<keyword evidence="6 7" id="KW-0067">ATP-binding</keyword>
<dbReference type="InterPro" id="IPR011009">
    <property type="entry name" value="Kinase-like_dom_sf"/>
</dbReference>
<dbReference type="SMART" id="SM00220">
    <property type="entry name" value="S_TKc"/>
    <property type="match status" value="1"/>
</dbReference>
<evidence type="ECO:0000256" key="4">
    <source>
        <dbReference type="ARBA" id="ARBA00022741"/>
    </source>
</evidence>